<feature type="signal peptide" evidence="1">
    <location>
        <begin position="1"/>
        <end position="17"/>
    </location>
</feature>
<evidence type="ECO:0000313" key="3">
    <source>
        <dbReference type="Proteomes" id="UP000265520"/>
    </source>
</evidence>
<keyword evidence="1" id="KW-0732">Signal</keyword>
<reference evidence="2 3" key="1">
    <citation type="journal article" date="2018" name="Front. Plant Sci.">
        <title>Red Clover (Trifolium pratense) and Zigzag Clover (T. medium) - A Picture of Genomic Similarities and Differences.</title>
        <authorList>
            <person name="Dluhosova J."/>
            <person name="Istvanek J."/>
            <person name="Nedelnik J."/>
            <person name="Repkova J."/>
        </authorList>
    </citation>
    <scope>NUCLEOTIDE SEQUENCE [LARGE SCALE GENOMIC DNA]</scope>
    <source>
        <strain evidence="3">cv. 10/8</strain>
        <tissue evidence="2">Leaf</tissue>
    </source>
</reference>
<keyword evidence="3" id="KW-1185">Reference proteome</keyword>
<evidence type="ECO:0000313" key="2">
    <source>
        <dbReference type="EMBL" id="MCI87521.1"/>
    </source>
</evidence>
<comment type="caution">
    <text evidence="2">The sequence shown here is derived from an EMBL/GenBank/DDBJ whole genome shotgun (WGS) entry which is preliminary data.</text>
</comment>
<dbReference type="EMBL" id="LXQA011168385">
    <property type="protein sequence ID" value="MCI87521.1"/>
    <property type="molecule type" value="Genomic_DNA"/>
</dbReference>
<dbReference type="AlphaFoldDB" id="A0A392VKK8"/>
<feature type="chain" id="PRO_5017398602" evidence="1">
    <location>
        <begin position="18"/>
        <end position="35"/>
    </location>
</feature>
<protein>
    <submittedName>
        <fullName evidence="2">Uncharacterized protein</fullName>
    </submittedName>
</protein>
<name>A0A392VKK8_9FABA</name>
<dbReference type="Proteomes" id="UP000265520">
    <property type="component" value="Unassembled WGS sequence"/>
</dbReference>
<feature type="non-terminal residue" evidence="2">
    <location>
        <position position="1"/>
    </location>
</feature>
<evidence type="ECO:0000256" key="1">
    <source>
        <dbReference type="SAM" id="SignalP"/>
    </source>
</evidence>
<accession>A0A392VKK8</accession>
<proteinExistence type="predicted"/>
<sequence>ALLLFLLLVIFLSKACPSSCSLGFYVLWLGEKDMN</sequence>
<organism evidence="2 3">
    <name type="scientific">Trifolium medium</name>
    <dbReference type="NCBI Taxonomy" id="97028"/>
    <lineage>
        <taxon>Eukaryota</taxon>
        <taxon>Viridiplantae</taxon>
        <taxon>Streptophyta</taxon>
        <taxon>Embryophyta</taxon>
        <taxon>Tracheophyta</taxon>
        <taxon>Spermatophyta</taxon>
        <taxon>Magnoliopsida</taxon>
        <taxon>eudicotyledons</taxon>
        <taxon>Gunneridae</taxon>
        <taxon>Pentapetalae</taxon>
        <taxon>rosids</taxon>
        <taxon>fabids</taxon>
        <taxon>Fabales</taxon>
        <taxon>Fabaceae</taxon>
        <taxon>Papilionoideae</taxon>
        <taxon>50 kb inversion clade</taxon>
        <taxon>NPAAA clade</taxon>
        <taxon>Hologalegina</taxon>
        <taxon>IRL clade</taxon>
        <taxon>Trifolieae</taxon>
        <taxon>Trifolium</taxon>
    </lineage>
</organism>